<dbReference type="InterPro" id="IPR032675">
    <property type="entry name" value="LRR_dom_sf"/>
</dbReference>
<feature type="transmembrane region" description="Helical" evidence="3">
    <location>
        <begin position="643"/>
        <end position="670"/>
    </location>
</feature>
<reference evidence="5" key="1">
    <citation type="submission" date="2022-11" db="UniProtKB">
        <authorList>
            <consortium name="WormBaseParasite"/>
        </authorList>
    </citation>
    <scope>IDENTIFICATION</scope>
</reference>
<accession>A0A915JEC0</accession>
<dbReference type="PROSITE" id="PS51450">
    <property type="entry name" value="LRR"/>
    <property type="match status" value="2"/>
</dbReference>
<sequence>MTKLAGVLFPIFLHNIYGKIFYEEENICASLKCHCRNENDDIKKIDIKCKGILFDFLPLFPEETKKLSLVENHLSTLRSNSFLNLTTLAFLALSRNYLENLEDGAFEGLINLEILDLSGNKLKMLSNKAFKGLISLHTLDLSENQLLDWSILDVEHGSLRYLPNLRKLNISKNQFSKITVVKVVLPSRLKFLSMADNKVGKFSDHSFSIGTNEGNIEISYLSNLNHLNISKCGAILTDQFLDKIKNLITVDISFNRISSYDILKKYFSTSYRMEVLKMENLTNFRSKIWDIFPLPIRSLDVSNLGLDFINLTCLSYVSNLSVLRAENNDFWGRFPHNLNLASNVLELRLSGNHLKEFFNDLNEIRYSKLELLDVSSNDIKKIGINFATHFPNLKILILSKNNLRTIDWKISRLSILNLNSNSLTHIDRNLNASSIYASQNRLIRISSDFFENRFLNNLDLSQNPNLCSTDQCDVIGGTENLVRLNMANTGMQTLPPKIFRRRLRHVDFSMNSFTTFSLDQLFPKLNFTPCLNSVNFSYNLISRINNFSFFEENPCLKELDLSANPFICDCQFEKLIRFMDDLDESDFVNDFGFQVNYSAYYCLKISPQNGPIKMISLLNFENYQRSSARCPMLADHMNNDDHFVVTLGMSNTLIFIFITMAVFIFSTLFYKLTFDSWRKILFTKSHNVYRRLRLEPEERSVREVALLIHDRHSNI</sequence>
<dbReference type="Gene3D" id="3.80.10.10">
    <property type="entry name" value="Ribonuclease Inhibitor"/>
    <property type="match status" value="4"/>
</dbReference>
<dbReference type="InterPro" id="IPR001611">
    <property type="entry name" value="Leu-rich_rpt"/>
</dbReference>
<evidence type="ECO:0000313" key="5">
    <source>
        <dbReference type="WBParaSite" id="nRc.2.0.1.t24831-RA"/>
    </source>
</evidence>
<dbReference type="Pfam" id="PF13855">
    <property type="entry name" value="LRR_8"/>
    <property type="match status" value="1"/>
</dbReference>
<evidence type="ECO:0000256" key="1">
    <source>
        <dbReference type="ARBA" id="ARBA00022614"/>
    </source>
</evidence>
<dbReference type="SMART" id="SM00365">
    <property type="entry name" value="LRR_SD22"/>
    <property type="match status" value="3"/>
</dbReference>
<protein>
    <submittedName>
        <fullName evidence="5">Uncharacterized protein</fullName>
    </submittedName>
</protein>
<evidence type="ECO:0000256" key="3">
    <source>
        <dbReference type="SAM" id="Phobius"/>
    </source>
</evidence>
<dbReference type="PANTHER" id="PTHR45712">
    <property type="entry name" value="AGAP008170-PA"/>
    <property type="match status" value="1"/>
</dbReference>
<dbReference type="Proteomes" id="UP000887565">
    <property type="component" value="Unplaced"/>
</dbReference>
<dbReference type="InterPro" id="IPR050333">
    <property type="entry name" value="SLRP"/>
</dbReference>
<dbReference type="SUPFAM" id="SSF52058">
    <property type="entry name" value="L domain-like"/>
    <property type="match status" value="3"/>
</dbReference>
<dbReference type="AlphaFoldDB" id="A0A915JEC0"/>
<dbReference type="PANTHER" id="PTHR45712:SF22">
    <property type="entry name" value="INSULIN-LIKE GROWTH FACTOR-BINDING PROTEIN COMPLEX ACID LABILE SUBUNIT"/>
    <property type="match status" value="1"/>
</dbReference>
<keyword evidence="3" id="KW-0472">Membrane</keyword>
<name>A0A915JEC0_ROMCU</name>
<evidence type="ECO:0000313" key="4">
    <source>
        <dbReference type="Proteomes" id="UP000887565"/>
    </source>
</evidence>
<proteinExistence type="predicted"/>
<keyword evidence="4" id="KW-1185">Reference proteome</keyword>
<dbReference type="OMA" id="YEEENIC"/>
<organism evidence="4 5">
    <name type="scientific">Romanomermis culicivorax</name>
    <name type="common">Nematode worm</name>
    <dbReference type="NCBI Taxonomy" id="13658"/>
    <lineage>
        <taxon>Eukaryota</taxon>
        <taxon>Metazoa</taxon>
        <taxon>Ecdysozoa</taxon>
        <taxon>Nematoda</taxon>
        <taxon>Enoplea</taxon>
        <taxon>Dorylaimia</taxon>
        <taxon>Mermithida</taxon>
        <taxon>Mermithoidea</taxon>
        <taxon>Mermithidae</taxon>
        <taxon>Romanomermis</taxon>
    </lineage>
</organism>
<keyword evidence="2" id="KW-0677">Repeat</keyword>
<evidence type="ECO:0000256" key="2">
    <source>
        <dbReference type="ARBA" id="ARBA00022737"/>
    </source>
</evidence>
<keyword evidence="1" id="KW-0433">Leucine-rich repeat</keyword>
<dbReference type="InterPro" id="IPR003591">
    <property type="entry name" value="Leu-rich_rpt_typical-subtyp"/>
</dbReference>
<keyword evidence="3" id="KW-0812">Transmembrane</keyword>
<dbReference type="WBParaSite" id="nRc.2.0.1.t24831-RA">
    <property type="protein sequence ID" value="nRc.2.0.1.t24831-RA"/>
    <property type="gene ID" value="nRc.2.0.1.g24831"/>
</dbReference>
<dbReference type="SMART" id="SM00369">
    <property type="entry name" value="LRR_TYP"/>
    <property type="match status" value="7"/>
</dbReference>
<keyword evidence="3" id="KW-1133">Transmembrane helix</keyword>